<protein>
    <submittedName>
        <fullName evidence="1">VWFA-related protein</fullName>
    </submittedName>
</protein>
<dbReference type="RefSeq" id="WP_050060329.1">
    <property type="nucleotide sequence ID" value="NZ_JACHEK010000010.1"/>
</dbReference>
<proteinExistence type="predicted"/>
<accession>A0A841JZ54</accession>
<sequence length="348" mass="38059">MVLLFLPLSLPVMAQQPVAPPEATAAPAFSPDPHISLNVVVSDRSDKPVAGLQQQDFTVLDNKLPQKLVSFRAVEKSTAEAPTEVILLIDAVNARFTTVSYERNEIAKFLGQNSGKLAQPVSIIFFTDQNTRVQTAPTRDGKALLASFDQNVTGLRTITRSEGFYGAVDRLQLSLRTIGTLTEYEARKPGRKVVIWISPGWPILSGPRIELTNREERQIFNSVVGLSTALRQARITLYSIDPLGTTDAGGLRTIYYEEFLKGVPSPNKVQAGNLALQVLAVQSGGLALHSSNDITGSITRCSQDADIYYELSIDPAKAEHPDEYHGLEVKIDKPGLVVRTRTGYYAQP</sequence>
<evidence type="ECO:0000313" key="1">
    <source>
        <dbReference type="EMBL" id="MBB6146642.1"/>
    </source>
</evidence>
<dbReference type="InterPro" id="IPR017802">
    <property type="entry name" value="VWFA-rel_acidobac-type"/>
</dbReference>
<keyword evidence="2" id="KW-1185">Reference proteome</keyword>
<dbReference type="Proteomes" id="UP000538666">
    <property type="component" value="Unassembled WGS sequence"/>
</dbReference>
<organism evidence="1 2">
    <name type="scientific">Silvibacterium bohemicum</name>
    <dbReference type="NCBI Taxonomy" id="1577686"/>
    <lineage>
        <taxon>Bacteria</taxon>
        <taxon>Pseudomonadati</taxon>
        <taxon>Acidobacteriota</taxon>
        <taxon>Terriglobia</taxon>
        <taxon>Terriglobales</taxon>
        <taxon>Acidobacteriaceae</taxon>
        <taxon>Silvibacterium</taxon>
    </lineage>
</organism>
<evidence type="ECO:0000313" key="2">
    <source>
        <dbReference type="Proteomes" id="UP000538666"/>
    </source>
</evidence>
<comment type="caution">
    <text evidence="1">The sequence shown here is derived from an EMBL/GenBank/DDBJ whole genome shotgun (WGS) entry which is preliminary data.</text>
</comment>
<reference evidence="1 2" key="1">
    <citation type="submission" date="2020-08" db="EMBL/GenBank/DDBJ databases">
        <title>Genomic Encyclopedia of Type Strains, Phase IV (KMG-IV): sequencing the most valuable type-strain genomes for metagenomic binning, comparative biology and taxonomic classification.</title>
        <authorList>
            <person name="Goeker M."/>
        </authorList>
    </citation>
    <scope>NUCLEOTIDE SEQUENCE [LARGE SCALE GENOMIC DNA]</scope>
    <source>
        <strain evidence="1 2">DSM 103733</strain>
    </source>
</reference>
<dbReference type="AlphaFoldDB" id="A0A841JZ54"/>
<name>A0A841JZ54_9BACT</name>
<dbReference type="EMBL" id="JACHEK010000010">
    <property type="protein sequence ID" value="MBB6146642.1"/>
    <property type="molecule type" value="Genomic_DNA"/>
</dbReference>
<gene>
    <name evidence="1" type="ORF">HNQ77_004621</name>
</gene>
<dbReference type="NCBIfam" id="TIGR03436">
    <property type="entry name" value="acidobact_VWFA"/>
    <property type="match status" value="1"/>
</dbReference>